<keyword evidence="2" id="KW-0863">Zinc-finger</keyword>
<reference evidence="2" key="1">
    <citation type="submission" date="2022-04" db="EMBL/GenBank/DDBJ databases">
        <title>Roseomonas acroporae sp. nov., isolated from coral Acropora digitifera.</title>
        <authorList>
            <person name="Sun H."/>
        </authorList>
    </citation>
    <scope>NUCLEOTIDE SEQUENCE</scope>
    <source>
        <strain evidence="2">NAR14</strain>
    </source>
</reference>
<dbReference type="Proteomes" id="UP001139516">
    <property type="component" value="Unassembled WGS sequence"/>
</dbReference>
<accession>A0A9X2BWC6</accession>
<dbReference type="RefSeq" id="WP_248669593.1">
    <property type="nucleotide sequence ID" value="NZ_JALPRX010000130.1"/>
</dbReference>
<keyword evidence="2" id="KW-0479">Metal-binding</keyword>
<keyword evidence="3" id="KW-1185">Reference proteome</keyword>
<evidence type="ECO:0000313" key="3">
    <source>
        <dbReference type="Proteomes" id="UP001139516"/>
    </source>
</evidence>
<dbReference type="InterPro" id="IPR019401">
    <property type="entry name" value="Znf_CHCC"/>
</dbReference>
<gene>
    <name evidence="2" type="ORF">M0638_24535</name>
</gene>
<dbReference type="EMBL" id="JALPRX010000130">
    <property type="protein sequence ID" value="MCK8787542.1"/>
    <property type="molecule type" value="Genomic_DNA"/>
</dbReference>
<evidence type="ECO:0000313" key="2">
    <source>
        <dbReference type="EMBL" id="MCK8787542.1"/>
    </source>
</evidence>
<dbReference type="AlphaFoldDB" id="A0A9X2BWC6"/>
<feature type="domain" description="Zinc finger CHCC-type" evidence="1">
    <location>
        <begin position="28"/>
        <end position="62"/>
    </location>
</feature>
<proteinExistence type="predicted"/>
<dbReference type="GO" id="GO:0008270">
    <property type="term" value="F:zinc ion binding"/>
    <property type="evidence" value="ECO:0007669"/>
    <property type="project" value="UniProtKB-KW"/>
</dbReference>
<protein>
    <submittedName>
        <fullName evidence="2">Zinc-finger domain-containing protein</fullName>
    </submittedName>
</protein>
<sequence length="74" mass="8067">MQDGTQTGYTPIPVPGVTPEDVIMVEHRAVPCDGGGGALGHPRIWLRIVDREICCPYCSRTFRLREGFGDDGGH</sequence>
<dbReference type="Pfam" id="PF10276">
    <property type="entry name" value="zf-CHCC"/>
    <property type="match status" value="1"/>
</dbReference>
<keyword evidence="2" id="KW-0862">Zinc</keyword>
<comment type="caution">
    <text evidence="2">The sequence shown here is derived from an EMBL/GenBank/DDBJ whole genome shotgun (WGS) entry which is preliminary data.</text>
</comment>
<dbReference type="Gene3D" id="2.60.260.40">
    <property type="entry name" value="q5lls5 like domains"/>
    <property type="match status" value="1"/>
</dbReference>
<evidence type="ECO:0000259" key="1">
    <source>
        <dbReference type="Pfam" id="PF10276"/>
    </source>
</evidence>
<organism evidence="2 3">
    <name type="scientific">Roseomonas acroporae</name>
    <dbReference type="NCBI Taxonomy" id="2937791"/>
    <lineage>
        <taxon>Bacteria</taxon>
        <taxon>Pseudomonadati</taxon>
        <taxon>Pseudomonadota</taxon>
        <taxon>Alphaproteobacteria</taxon>
        <taxon>Acetobacterales</taxon>
        <taxon>Roseomonadaceae</taxon>
        <taxon>Roseomonas</taxon>
    </lineage>
</organism>
<name>A0A9X2BWC6_9PROT</name>